<dbReference type="RefSeq" id="YP_010059882.1">
    <property type="nucleotide sequence ID" value="NC_054727.1"/>
</dbReference>
<organism evidence="1 2">
    <name type="scientific">Mycobacterium phage Phrappuccino</name>
    <dbReference type="NCBI Taxonomy" id="2591223"/>
    <lineage>
        <taxon>Viruses</taxon>
        <taxon>Duplodnaviria</taxon>
        <taxon>Heunggongvirae</taxon>
        <taxon>Uroviricota</taxon>
        <taxon>Caudoviricetes</taxon>
        <taxon>Phrappuccinovirus</taxon>
        <taxon>Phrappuccinovirus phrappuccino</taxon>
        <taxon>Phreappuccinovirus Phrappuccino</taxon>
    </lineage>
</organism>
<gene>
    <name evidence="1" type="primary">193</name>
    <name evidence="1" type="ORF">SEA_PHRAPPUCCINO_193</name>
</gene>
<proteinExistence type="predicted"/>
<protein>
    <submittedName>
        <fullName evidence="1">Uncharacterized protein</fullName>
    </submittedName>
</protein>
<dbReference type="KEGG" id="vg:64767114"/>
<dbReference type="Proteomes" id="UP000316777">
    <property type="component" value="Segment"/>
</dbReference>
<evidence type="ECO:0000313" key="2">
    <source>
        <dbReference type="Proteomes" id="UP000316777"/>
    </source>
</evidence>
<sequence length="48" mass="5493">MVIPDDLDLNDPNAVYDWLRAESDPGMHYESETERFYERLGRGGPPAP</sequence>
<accession>A0A514DE42</accession>
<evidence type="ECO:0000313" key="1">
    <source>
        <dbReference type="EMBL" id="QDH91868.1"/>
    </source>
</evidence>
<dbReference type="GeneID" id="64767114"/>
<dbReference type="EMBL" id="MK937592">
    <property type="protein sequence ID" value="QDH91868.1"/>
    <property type="molecule type" value="Genomic_DNA"/>
</dbReference>
<keyword evidence="2" id="KW-1185">Reference proteome</keyword>
<name>A0A514DE42_9CAUD</name>
<reference evidence="1 2" key="1">
    <citation type="submission" date="2019-05" db="EMBL/GenBank/DDBJ databases">
        <authorList>
            <person name="Pope W.H."/>
            <person name="Garlena R.A."/>
            <person name="Russell D.A."/>
            <person name="Jacobs-Sera D."/>
            <person name="Hatfull G.F."/>
        </authorList>
    </citation>
    <scope>NUCLEOTIDE SEQUENCE [LARGE SCALE GENOMIC DNA]</scope>
</reference>